<sequence>MLSKSNNTLFNHDCSLSFCKEKVYSKLLV</sequence>
<dbReference type="AlphaFoldDB" id="C8ZGC7"/>
<organism evidence="1">
    <name type="scientific">Saccharomyces cerevisiae (strain Lalvin EC1118 / Prise de mousse)</name>
    <name type="common">Baker's yeast</name>
    <dbReference type="NCBI Taxonomy" id="643680"/>
    <lineage>
        <taxon>Eukaryota</taxon>
        <taxon>Fungi</taxon>
        <taxon>Dikarya</taxon>
        <taxon>Ascomycota</taxon>
        <taxon>Saccharomycotina</taxon>
        <taxon>Saccharomycetes</taxon>
        <taxon>Saccharomycetales</taxon>
        <taxon>Saccharomycetaceae</taxon>
        <taxon>Saccharomyces</taxon>
    </lineage>
</organism>
<evidence type="ECO:0000313" key="1">
    <source>
        <dbReference type="EMBL" id="CAY82500.1"/>
    </source>
</evidence>
<name>C8ZGC7_YEAS8</name>
<dbReference type="HOGENOM" id="CLU_3410763_0_0_1"/>
<proteinExistence type="predicted"/>
<protein>
    <submittedName>
        <fullName evidence="1">EC1118_1N9_2586p</fullName>
    </submittedName>
</protein>
<accession>C8ZGC7</accession>
<gene>
    <name evidence="1" type="ORF">EC1118_1N9_2586g</name>
</gene>
<reference evidence="1" key="1">
    <citation type="journal article" date="2009" name="Proc. Natl. Acad. Sci. U.S.A.">
        <title>Eukaryote-to-eukaryote gene transfer events revealed by the genome sequence of the wine yeast Saccharomyces cerevisiae EC1118.</title>
        <authorList>
            <person name="Novo M."/>
            <person name="Bigey F."/>
            <person name="Beyne E."/>
            <person name="Galeote V."/>
            <person name="Gavory F."/>
            <person name="Mallet S."/>
            <person name="Cambot B."/>
            <person name="Legras J.L."/>
            <person name="Wincker P."/>
            <person name="Casaregola S."/>
            <person name="Dequin S."/>
        </authorList>
    </citation>
    <scope>NUCLEOTIDE SEQUENCE [LARGE SCALE GENOMIC DNA]</scope>
    <source>
        <strain evidence="1">Lalvin EC1118</strain>
        <strain>Lalvin EC1118 / Prise de mousse</strain>
    </source>
</reference>
<dbReference type="EMBL" id="FN393086">
    <property type="protein sequence ID" value="CAY82500.1"/>
    <property type="molecule type" value="Genomic_DNA"/>
</dbReference>